<accession>A0ACB6QAQ6</accession>
<sequence length="249" mass="27483">MDSIENVEFKTIDGLTLRGHVYHSEGCGLGVVMCPGIQDSSDAITYISKLPNVNANQIGLRGISPAGSVALRTARFDKHAKRAITACPVAEYYYDKKIMEKALQKCIQDRVSQMMGNPPLYVPMLTASGTNPAGLDVGYEREYAAEMMRRGIQVAPSHKNQTTIQSYHKLDPWPMWKHLGSTPVQIRHIESLAGPKKLHVQKGSGHMDIFEGAHADEVFRLSLNFLCNVNVGTTINDTDYDGNSTFEVS</sequence>
<keyword evidence="2" id="KW-1185">Reference proteome</keyword>
<dbReference type="Proteomes" id="UP000799755">
    <property type="component" value="Unassembled WGS sequence"/>
</dbReference>
<reference evidence="1" key="1">
    <citation type="journal article" date="2020" name="Stud. Mycol.">
        <title>101 Dothideomycetes genomes: a test case for predicting lifestyles and emergence of pathogens.</title>
        <authorList>
            <person name="Haridas S."/>
            <person name="Albert R."/>
            <person name="Binder M."/>
            <person name="Bloem J."/>
            <person name="Labutti K."/>
            <person name="Salamov A."/>
            <person name="Andreopoulos B."/>
            <person name="Baker S."/>
            <person name="Barry K."/>
            <person name="Bills G."/>
            <person name="Bluhm B."/>
            <person name="Cannon C."/>
            <person name="Castanera R."/>
            <person name="Culley D."/>
            <person name="Daum C."/>
            <person name="Ezra D."/>
            <person name="Gonzalez J."/>
            <person name="Henrissat B."/>
            <person name="Kuo A."/>
            <person name="Liang C."/>
            <person name="Lipzen A."/>
            <person name="Lutzoni F."/>
            <person name="Magnuson J."/>
            <person name="Mondo S."/>
            <person name="Nolan M."/>
            <person name="Ohm R."/>
            <person name="Pangilinan J."/>
            <person name="Park H.-J."/>
            <person name="Ramirez L."/>
            <person name="Alfaro M."/>
            <person name="Sun H."/>
            <person name="Tritt A."/>
            <person name="Yoshinaga Y."/>
            <person name="Zwiers L.-H."/>
            <person name="Turgeon B."/>
            <person name="Goodwin S."/>
            <person name="Spatafora J."/>
            <person name="Crous P."/>
            <person name="Grigoriev I."/>
        </authorList>
    </citation>
    <scope>NUCLEOTIDE SEQUENCE</scope>
    <source>
        <strain evidence="1">ATCC 200398</strain>
    </source>
</reference>
<dbReference type="EMBL" id="MU003542">
    <property type="protein sequence ID" value="KAF2463965.1"/>
    <property type="molecule type" value="Genomic_DNA"/>
</dbReference>
<evidence type="ECO:0000313" key="1">
    <source>
        <dbReference type="EMBL" id="KAF2463965.1"/>
    </source>
</evidence>
<name>A0ACB6QAQ6_9PLEO</name>
<evidence type="ECO:0000313" key="2">
    <source>
        <dbReference type="Proteomes" id="UP000799755"/>
    </source>
</evidence>
<proteinExistence type="predicted"/>
<protein>
    <submittedName>
        <fullName evidence="1">Uncharacterized protein</fullName>
    </submittedName>
</protein>
<comment type="caution">
    <text evidence="1">The sequence shown here is derived from an EMBL/GenBank/DDBJ whole genome shotgun (WGS) entry which is preliminary data.</text>
</comment>
<organism evidence="1 2">
    <name type="scientific">Lindgomyces ingoldianus</name>
    <dbReference type="NCBI Taxonomy" id="673940"/>
    <lineage>
        <taxon>Eukaryota</taxon>
        <taxon>Fungi</taxon>
        <taxon>Dikarya</taxon>
        <taxon>Ascomycota</taxon>
        <taxon>Pezizomycotina</taxon>
        <taxon>Dothideomycetes</taxon>
        <taxon>Pleosporomycetidae</taxon>
        <taxon>Pleosporales</taxon>
        <taxon>Lindgomycetaceae</taxon>
        <taxon>Lindgomyces</taxon>
    </lineage>
</organism>
<gene>
    <name evidence="1" type="ORF">BDR25DRAFT_382833</name>
</gene>